<dbReference type="PANTHER" id="PTHR47272:SF1">
    <property type="entry name" value="PIGGYBAC TRANSPOSABLE ELEMENT-DERIVED PROTEIN 3-LIKE"/>
    <property type="match status" value="1"/>
</dbReference>
<gene>
    <name evidence="3" type="ORF">Pcinc_043865</name>
</gene>
<accession>A0AAE1BER0</accession>
<dbReference type="EMBL" id="JAWQEG010008962">
    <property type="protein sequence ID" value="KAK3849381.1"/>
    <property type="molecule type" value="Genomic_DNA"/>
</dbReference>
<reference evidence="3" key="1">
    <citation type="submission" date="2023-10" db="EMBL/GenBank/DDBJ databases">
        <title>Genome assemblies of two species of porcelain crab, Petrolisthes cinctipes and Petrolisthes manimaculis (Anomura: Porcellanidae).</title>
        <authorList>
            <person name="Angst P."/>
        </authorList>
    </citation>
    <scope>NUCLEOTIDE SEQUENCE</scope>
    <source>
        <strain evidence="3">PB745_01</strain>
        <tissue evidence="3">Gill</tissue>
    </source>
</reference>
<feature type="domain" description="PiggyBac transposable element-derived protein" evidence="2">
    <location>
        <begin position="55"/>
        <end position="178"/>
    </location>
</feature>
<dbReference type="InterPro" id="IPR029526">
    <property type="entry name" value="PGBD"/>
</dbReference>
<dbReference type="Proteomes" id="UP001286313">
    <property type="component" value="Unassembled WGS sequence"/>
</dbReference>
<name>A0AAE1BER0_PETCI</name>
<dbReference type="PANTHER" id="PTHR47272">
    <property type="entry name" value="DDE_TNP_1_7 DOMAIN-CONTAINING PROTEIN"/>
    <property type="match status" value="1"/>
</dbReference>
<keyword evidence="4" id="KW-1185">Reference proteome</keyword>
<evidence type="ECO:0000313" key="3">
    <source>
        <dbReference type="EMBL" id="KAK3849381.1"/>
    </source>
</evidence>
<proteinExistence type="predicted"/>
<comment type="caution">
    <text evidence="3">The sequence shown here is derived from an EMBL/GenBank/DDBJ whole genome shotgun (WGS) entry which is preliminary data.</text>
</comment>
<protein>
    <recommendedName>
        <fullName evidence="2">PiggyBac transposable element-derived protein domain-containing protein</fullName>
    </recommendedName>
</protein>
<evidence type="ECO:0000259" key="2">
    <source>
        <dbReference type="Pfam" id="PF13843"/>
    </source>
</evidence>
<dbReference type="Pfam" id="PF13843">
    <property type="entry name" value="DDE_Tnp_1_7"/>
    <property type="match status" value="1"/>
</dbReference>
<organism evidence="3 4">
    <name type="scientific">Petrolisthes cinctipes</name>
    <name type="common">Flat porcelain crab</name>
    <dbReference type="NCBI Taxonomy" id="88211"/>
    <lineage>
        <taxon>Eukaryota</taxon>
        <taxon>Metazoa</taxon>
        <taxon>Ecdysozoa</taxon>
        <taxon>Arthropoda</taxon>
        <taxon>Crustacea</taxon>
        <taxon>Multicrustacea</taxon>
        <taxon>Malacostraca</taxon>
        <taxon>Eumalacostraca</taxon>
        <taxon>Eucarida</taxon>
        <taxon>Decapoda</taxon>
        <taxon>Pleocyemata</taxon>
        <taxon>Anomura</taxon>
        <taxon>Galatheoidea</taxon>
        <taxon>Porcellanidae</taxon>
        <taxon>Petrolisthes</taxon>
    </lineage>
</organism>
<dbReference type="AlphaFoldDB" id="A0AAE1BER0"/>
<feature type="compositionally biased region" description="Acidic residues" evidence="1">
    <location>
        <begin position="11"/>
        <end position="23"/>
    </location>
</feature>
<evidence type="ECO:0000256" key="1">
    <source>
        <dbReference type="SAM" id="MobiDB-lite"/>
    </source>
</evidence>
<evidence type="ECO:0000313" key="4">
    <source>
        <dbReference type="Proteomes" id="UP001286313"/>
    </source>
</evidence>
<sequence length="201" mass="22571">MEIVDVNASDADVESESDDEDETLAPQMKNHSPLSQQQEGNLHPKDLLTVGCLKVTPEEHNSIDEMMIPFKGGFSGIKQYVKGKHHKWVFKNWARAGQSVMLYDFDVYQGSGDNRSNKSGLEVAADVVLKLTSTLPDNNNFKVYADNFFTGLPLIEELQKHSIHYVGTARSNRVYNCSLQSDSDLQKGGRGSYERITTLWQ</sequence>
<feature type="region of interest" description="Disordered" evidence="1">
    <location>
        <begin position="1"/>
        <end position="26"/>
    </location>
</feature>